<evidence type="ECO:0000313" key="12">
    <source>
        <dbReference type="EMBL" id="ESN90702.1"/>
    </source>
</evidence>
<dbReference type="GO" id="GO:0015232">
    <property type="term" value="F:heme transmembrane transporter activity"/>
    <property type="evidence" value="ECO:0000318"/>
    <property type="project" value="GO_Central"/>
</dbReference>
<evidence type="ECO:0000313" key="13">
    <source>
        <dbReference type="EnsemblMetazoa" id="HelroP189956"/>
    </source>
</evidence>
<evidence type="ECO:0000256" key="1">
    <source>
        <dbReference type="ARBA" id="ARBA00004155"/>
    </source>
</evidence>
<evidence type="ECO:0000256" key="4">
    <source>
        <dbReference type="ARBA" id="ARBA00022448"/>
    </source>
</evidence>
<keyword evidence="6" id="KW-0967">Endosome</keyword>
<evidence type="ECO:0000256" key="7">
    <source>
        <dbReference type="ARBA" id="ARBA00022989"/>
    </source>
</evidence>
<reference evidence="13" key="3">
    <citation type="submission" date="2015-06" db="UniProtKB">
        <authorList>
            <consortium name="EnsemblMetazoa"/>
        </authorList>
    </citation>
    <scope>IDENTIFICATION</scope>
</reference>
<comment type="similarity">
    <text evidence="3">Belongs to the HRG family.</text>
</comment>
<dbReference type="EMBL" id="AMQM01002368">
    <property type="status" value="NOT_ANNOTATED_CDS"/>
    <property type="molecule type" value="Genomic_DNA"/>
</dbReference>
<evidence type="ECO:0000256" key="9">
    <source>
        <dbReference type="ARBA" id="ARBA00023228"/>
    </source>
</evidence>
<evidence type="ECO:0000256" key="11">
    <source>
        <dbReference type="SAM" id="Phobius"/>
    </source>
</evidence>
<dbReference type="RefSeq" id="XP_009031585.1">
    <property type="nucleotide sequence ID" value="XM_009033337.1"/>
</dbReference>
<keyword evidence="7 11" id="KW-1133">Transmembrane helix</keyword>
<evidence type="ECO:0000256" key="2">
    <source>
        <dbReference type="ARBA" id="ARBA00004337"/>
    </source>
</evidence>
<dbReference type="Proteomes" id="UP000015101">
    <property type="component" value="Unassembled WGS sequence"/>
</dbReference>
<protein>
    <submittedName>
        <fullName evidence="12 13">Uncharacterized protein</fullName>
    </submittedName>
</protein>
<evidence type="ECO:0000313" key="14">
    <source>
        <dbReference type="Proteomes" id="UP000015101"/>
    </source>
</evidence>
<dbReference type="KEGG" id="hro:HELRODRAFT_189956"/>
<keyword evidence="8 11" id="KW-0472">Membrane</keyword>
<evidence type="ECO:0000256" key="10">
    <source>
        <dbReference type="SAM" id="MobiDB-lite"/>
    </source>
</evidence>
<dbReference type="PANTHER" id="PTHR31525:SF1">
    <property type="entry name" value="HEME TRANSPORTER HRG1"/>
    <property type="match status" value="1"/>
</dbReference>
<dbReference type="GeneID" id="20211437"/>
<proteinExistence type="inferred from homology"/>
<evidence type="ECO:0000256" key="8">
    <source>
        <dbReference type="ARBA" id="ARBA00023136"/>
    </source>
</evidence>
<dbReference type="PRINTS" id="PR02095">
    <property type="entry name" value="TRNSPORTRHRG"/>
</dbReference>
<feature type="transmembrane region" description="Helical" evidence="11">
    <location>
        <begin position="12"/>
        <end position="36"/>
    </location>
</feature>
<dbReference type="OMA" id="RIHISIG"/>
<dbReference type="eggNOG" id="ENOG502S0AI">
    <property type="taxonomic scope" value="Eukaryota"/>
</dbReference>
<dbReference type="GO" id="GO:0005765">
    <property type="term" value="C:lysosomal membrane"/>
    <property type="evidence" value="ECO:0000318"/>
    <property type="project" value="GO_Central"/>
</dbReference>
<dbReference type="GO" id="GO:0010008">
    <property type="term" value="C:endosome membrane"/>
    <property type="evidence" value="ECO:0007669"/>
    <property type="project" value="UniProtKB-SubCell"/>
</dbReference>
<feature type="transmembrane region" description="Helical" evidence="11">
    <location>
        <begin position="75"/>
        <end position="100"/>
    </location>
</feature>
<feature type="compositionally biased region" description="Polar residues" evidence="10">
    <location>
        <begin position="175"/>
        <end position="184"/>
    </location>
</feature>
<dbReference type="GO" id="GO:0005886">
    <property type="term" value="C:plasma membrane"/>
    <property type="evidence" value="ECO:0000318"/>
    <property type="project" value="GO_Central"/>
</dbReference>
<dbReference type="InParanoid" id="T1FRJ0"/>
<reference evidence="14" key="1">
    <citation type="submission" date="2012-12" db="EMBL/GenBank/DDBJ databases">
        <authorList>
            <person name="Hellsten U."/>
            <person name="Grimwood J."/>
            <person name="Chapman J.A."/>
            <person name="Shapiro H."/>
            <person name="Aerts A."/>
            <person name="Otillar R.P."/>
            <person name="Terry A.Y."/>
            <person name="Boore J.L."/>
            <person name="Simakov O."/>
            <person name="Marletaz F."/>
            <person name="Cho S.-J."/>
            <person name="Edsinger-Gonzales E."/>
            <person name="Havlak P."/>
            <person name="Kuo D.-H."/>
            <person name="Larsson T."/>
            <person name="Lv J."/>
            <person name="Arendt D."/>
            <person name="Savage R."/>
            <person name="Osoegawa K."/>
            <person name="de Jong P."/>
            <person name="Lindberg D.R."/>
            <person name="Seaver E.C."/>
            <person name="Weisblat D.A."/>
            <person name="Putnam N.H."/>
            <person name="Grigoriev I.V."/>
            <person name="Rokhsar D.S."/>
        </authorList>
    </citation>
    <scope>NUCLEOTIDE SEQUENCE</scope>
</reference>
<feature type="transmembrane region" description="Helical" evidence="11">
    <location>
        <begin position="42"/>
        <end position="63"/>
    </location>
</feature>
<dbReference type="AlphaFoldDB" id="T1FRJ0"/>
<dbReference type="Pfam" id="PF16954">
    <property type="entry name" value="HRG"/>
    <property type="match status" value="1"/>
</dbReference>
<comment type="subcellular location">
    <subcellularLocation>
        <location evidence="2">Endosome membrane</location>
        <topology evidence="2">Multi-pass membrane protein</topology>
    </subcellularLocation>
    <subcellularLocation>
        <location evidence="1">Lysosome membrane</location>
        <topology evidence="1">Multi-pass membrane protein</topology>
    </subcellularLocation>
</comment>
<reference evidence="12 14" key="2">
    <citation type="journal article" date="2013" name="Nature">
        <title>Insights into bilaterian evolution from three spiralian genomes.</title>
        <authorList>
            <person name="Simakov O."/>
            <person name="Marletaz F."/>
            <person name="Cho S.J."/>
            <person name="Edsinger-Gonzales E."/>
            <person name="Havlak P."/>
            <person name="Hellsten U."/>
            <person name="Kuo D.H."/>
            <person name="Larsson T."/>
            <person name="Lv J."/>
            <person name="Arendt D."/>
            <person name="Savage R."/>
            <person name="Osoegawa K."/>
            <person name="de Jong P."/>
            <person name="Grimwood J."/>
            <person name="Chapman J.A."/>
            <person name="Shapiro H."/>
            <person name="Aerts A."/>
            <person name="Otillar R.P."/>
            <person name="Terry A.Y."/>
            <person name="Boore J.L."/>
            <person name="Grigoriev I.V."/>
            <person name="Lindberg D.R."/>
            <person name="Seaver E.C."/>
            <person name="Weisblat D.A."/>
            <person name="Putnam N.H."/>
            <person name="Rokhsar D.S."/>
        </authorList>
    </citation>
    <scope>NUCLEOTIDE SEQUENCE</scope>
</reference>
<accession>T1FRJ0</accession>
<keyword evidence="9" id="KW-0458">Lysosome</keyword>
<name>T1FRJ0_HELRO</name>
<keyword evidence="14" id="KW-1185">Reference proteome</keyword>
<dbReference type="InterPro" id="IPR026218">
    <property type="entry name" value="HRG"/>
</dbReference>
<dbReference type="GO" id="GO:0020037">
    <property type="term" value="F:heme binding"/>
    <property type="evidence" value="ECO:0000318"/>
    <property type="project" value="GO_Central"/>
</dbReference>
<dbReference type="CTD" id="20211437"/>
<evidence type="ECO:0000256" key="3">
    <source>
        <dbReference type="ARBA" id="ARBA00006203"/>
    </source>
</evidence>
<dbReference type="GO" id="GO:0015886">
    <property type="term" value="P:heme transport"/>
    <property type="evidence" value="ECO:0000318"/>
    <property type="project" value="GO_Central"/>
</dbReference>
<keyword evidence="4" id="KW-0813">Transport</keyword>
<gene>
    <name evidence="13" type="primary">20211437</name>
    <name evidence="12" type="ORF">HELRODRAFT_189956</name>
</gene>
<sequence length="184" mass="20570">MNVDQNKCFLKLKIVYSVLGILTGISVAVVFGVQYANYHVSAWGLVTSFYALQVLILHSLYASNKWINGGKKLKVFTGIGIFGQILNLLAILAYLVIAISEEQKLTPYGPRGFFMASIWVAITWKWAFLTTLYSIKYRRLLINSLNPNSLVPNPDSNPEQSTLFEPTESDPLVPGSSNSQRYMV</sequence>
<dbReference type="HOGENOM" id="CLU_1620918_0_0_1"/>
<dbReference type="EnsemblMetazoa" id="HelroT189956">
    <property type="protein sequence ID" value="HelroP189956"/>
    <property type="gene ID" value="HelroG189956"/>
</dbReference>
<evidence type="ECO:0000256" key="6">
    <source>
        <dbReference type="ARBA" id="ARBA00022753"/>
    </source>
</evidence>
<evidence type="ECO:0000256" key="5">
    <source>
        <dbReference type="ARBA" id="ARBA00022692"/>
    </source>
</evidence>
<dbReference type="PANTHER" id="PTHR31525">
    <property type="entry name" value="HEME TRANSPORTER HRG1"/>
    <property type="match status" value="1"/>
</dbReference>
<feature type="transmembrane region" description="Helical" evidence="11">
    <location>
        <begin position="112"/>
        <end position="135"/>
    </location>
</feature>
<organism evidence="13 14">
    <name type="scientific">Helobdella robusta</name>
    <name type="common">Californian leech</name>
    <dbReference type="NCBI Taxonomy" id="6412"/>
    <lineage>
        <taxon>Eukaryota</taxon>
        <taxon>Metazoa</taxon>
        <taxon>Spiralia</taxon>
        <taxon>Lophotrochozoa</taxon>
        <taxon>Annelida</taxon>
        <taxon>Clitellata</taxon>
        <taxon>Hirudinea</taxon>
        <taxon>Rhynchobdellida</taxon>
        <taxon>Glossiphoniidae</taxon>
        <taxon>Helobdella</taxon>
    </lineage>
</organism>
<dbReference type="OrthoDB" id="5954402at2759"/>
<keyword evidence="5 11" id="KW-0812">Transmembrane</keyword>
<dbReference type="EMBL" id="KB097753">
    <property type="protein sequence ID" value="ESN90702.1"/>
    <property type="molecule type" value="Genomic_DNA"/>
</dbReference>
<feature type="region of interest" description="Disordered" evidence="10">
    <location>
        <begin position="152"/>
        <end position="184"/>
    </location>
</feature>